<evidence type="ECO:0000256" key="10">
    <source>
        <dbReference type="ARBA" id="ARBA00023315"/>
    </source>
</evidence>
<dbReference type="InterPro" id="IPR004552">
    <property type="entry name" value="AGP_acyltrans"/>
</dbReference>
<dbReference type="GeneTree" id="ENSGT00390000008726"/>
<comment type="domain">
    <text evidence="20">The HXXXXD motif is essential for acyltransferase activity and may constitute the binding site for the phosphate moiety of the glycerol-3-phosphate.</text>
</comment>
<comment type="catalytic activity">
    <reaction evidence="1">
        <text>(11Z)-octadecenoyl-CoA + 1-(9Z-octadecenoyl)-sn-glycero-3-phosphate = 1-(9Z)-octadecenoyl-2-(11Z)-octadecenoyl-sn-glycero-3-phosphate + CoA</text>
        <dbReference type="Rhea" id="RHEA:37603"/>
        <dbReference type="ChEBI" id="CHEBI:57287"/>
        <dbReference type="ChEBI" id="CHEBI:74544"/>
        <dbReference type="ChEBI" id="CHEBI:75121"/>
        <dbReference type="ChEBI" id="CHEBI:75122"/>
    </reaction>
    <physiologicalReaction direction="left-to-right" evidence="1">
        <dbReference type="Rhea" id="RHEA:37604"/>
    </physiologicalReaction>
</comment>
<gene>
    <name evidence="24" type="primary">AGPAT1</name>
</gene>
<sequence length="419" mass="47366">MELWPGPWTMLLLFLLLLLLLVPVLWGYSSSAKYFCKMAFYNGWILFLAVLAIPVCALRGRNVENMKILRLMLLHIKYLYGIRLEVRGAHNFPPSQPYVVVSNHQSSLDLLGMMEVLPGRCVPIAKRELLWAGPAGIACWLAGVIFIDRKRTGDAISVMAEAAQTLLSQNVRVWVFPEGTRNHNGSMLPFKRGAFHLAVQAQVPIIPIVMSSYQDFYCKKERRFNSGTCQLLKWTWTKRFSSTPFLPSFPSLLLCGLSHLGAAYTPPSCLWNVSLPSLSPEWYVPLGVDHSHPIVDTKWALSLWLSSPLLICGLIHLNGSALFSLPCPHPETLWMRMDSSNWRGGGEDPPYEWKWTLPASSSLEHSSPIWLSSPASLLPTHPSGFMWSPLFPETWTFPFPWYSPFYQPSSLFILAQFSL</sequence>
<feature type="chain" id="PRO_5023845896" description="1-acyl-sn-glycerol-3-phosphate acyltransferase" evidence="22">
    <location>
        <begin position="28"/>
        <end position="419"/>
    </location>
</feature>
<accession>A0A5F8H150</accession>
<comment type="catalytic activity">
    <reaction evidence="19">
        <text>1-(9Z-octadecenoyl)-sn-glycero-3-phosphate + (9Z)-octadecenoyl-CoA = 1,2-di-(9Z-octadecenoyl)-sn-glycero-3-phosphate + CoA</text>
        <dbReference type="Rhea" id="RHEA:37131"/>
        <dbReference type="ChEBI" id="CHEBI:57287"/>
        <dbReference type="ChEBI" id="CHEBI:57387"/>
        <dbReference type="ChEBI" id="CHEBI:74544"/>
        <dbReference type="ChEBI" id="CHEBI:74546"/>
    </reaction>
    <physiologicalReaction direction="left-to-right" evidence="19">
        <dbReference type="Rhea" id="RHEA:37132"/>
    </physiologicalReaction>
</comment>
<protein>
    <recommendedName>
        <fullName evidence="20">1-acyl-sn-glycerol-3-phosphate acyltransferase</fullName>
        <ecNumber evidence="20">2.3.1.51</ecNumber>
    </recommendedName>
</protein>
<comment type="catalytic activity">
    <reaction evidence="17">
        <text>1-(9Z-octadecenoyl)-sn-glycero-3-phosphate + (9Z,12Z)-octadecadienoyl-CoA = 1-(9Z)-octadecenoyl-2-(9Z,12Z)-octadecadienoyl-sn-glycero-3-phosphate + CoA</text>
        <dbReference type="Rhea" id="RHEA:37159"/>
        <dbReference type="ChEBI" id="CHEBI:57287"/>
        <dbReference type="ChEBI" id="CHEBI:57383"/>
        <dbReference type="ChEBI" id="CHEBI:74544"/>
        <dbReference type="ChEBI" id="CHEBI:74563"/>
    </reaction>
    <physiologicalReaction direction="left-to-right" evidence="17">
        <dbReference type="Rhea" id="RHEA:37160"/>
    </physiologicalReaction>
</comment>
<reference evidence="24 25" key="1">
    <citation type="journal article" date="2007" name="Nature">
        <title>Genome of the marsupial Monodelphis domestica reveals innovation in non-coding sequences.</title>
        <authorList>
            <person name="Mikkelsen T.S."/>
            <person name="Wakefield M.J."/>
            <person name="Aken B."/>
            <person name="Amemiya C.T."/>
            <person name="Chang J.L."/>
            <person name="Duke S."/>
            <person name="Garber M."/>
            <person name="Gentles A.J."/>
            <person name="Goodstadt L."/>
            <person name="Heger A."/>
            <person name="Jurka J."/>
            <person name="Kamal M."/>
            <person name="Mauceli E."/>
            <person name="Searle S.M."/>
            <person name="Sharpe T."/>
            <person name="Baker M.L."/>
            <person name="Batzer M.A."/>
            <person name="Benos P.V."/>
            <person name="Belov K."/>
            <person name="Clamp M."/>
            <person name="Cook A."/>
            <person name="Cuff J."/>
            <person name="Das R."/>
            <person name="Davidow L."/>
            <person name="Deakin J.E."/>
            <person name="Fazzari M.J."/>
            <person name="Glass J.L."/>
            <person name="Grabherr M."/>
            <person name="Greally J.M."/>
            <person name="Gu W."/>
            <person name="Hore T.A."/>
            <person name="Huttley G.A."/>
            <person name="Kleber M."/>
            <person name="Jirtle R.L."/>
            <person name="Koina E."/>
            <person name="Lee J.T."/>
            <person name="Mahony S."/>
            <person name="Marra M.A."/>
            <person name="Miller R.D."/>
            <person name="Nicholls R.D."/>
            <person name="Oda M."/>
            <person name="Papenfuss A.T."/>
            <person name="Parra Z.E."/>
            <person name="Pollock D.D."/>
            <person name="Ray D.A."/>
            <person name="Schein J.E."/>
            <person name="Speed T.P."/>
            <person name="Thompson K."/>
            <person name="VandeBerg J.L."/>
            <person name="Wade C.M."/>
            <person name="Walker J.A."/>
            <person name="Waters P.D."/>
            <person name="Webber C."/>
            <person name="Weidman J.R."/>
            <person name="Xie X."/>
            <person name="Zody M.C."/>
            <person name="Baldwin J."/>
            <person name="Abdouelleil A."/>
            <person name="Abdulkadir J."/>
            <person name="Abebe A."/>
            <person name="Abera B."/>
            <person name="Abreu J."/>
            <person name="Acer S.C."/>
            <person name="Aftuck L."/>
            <person name="Alexander A."/>
            <person name="An P."/>
            <person name="Anderson E."/>
            <person name="Anderson S."/>
            <person name="Arachi H."/>
            <person name="Azer M."/>
            <person name="Bachantsang P."/>
            <person name="Barry A."/>
            <person name="Bayul T."/>
            <person name="Berlin A."/>
            <person name="Bessette D."/>
            <person name="Bloom T."/>
            <person name="Bloom T."/>
            <person name="Boguslavskiy L."/>
            <person name="Bonnet C."/>
            <person name="Boukhgalter B."/>
            <person name="Bourzgui I."/>
            <person name="Brown A."/>
            <person name="Cahill P."/>
            <person name="Channer S."/>
            <person name="Cheshatsang Y."/>
            <person name="Chuda L."/>
            <person name="Citroen M."/>
            <person name="Collymore A."/>
            <person name="Cooke P."/>
            <person name="Costello M."/>
            <person name="D'Aco K."/>
            <person name="Daza R."/>
            <person name="De Haan G."/>
            <person name="DeGray S."/>
            <person name="DeMaso C."/>
            <person name="Dhargay N."/>
            <person name="Dooley K."/>
            <person name="Dooley E."/>
            <person name="Doricent M."/>
            <person name="Dorje P."/>
            <person name="Dorjee K."/>
            <person name="Dupes A."/>
            <person name="Elong R."/>
            <person name="Falk J."/>
            <person name="Farina A."/>
            <person name="Faro S."/>
            <person name="Ferguson D."/>
            <person name="Fisher S."/>
            <person name="Foley C.D."/>
            <person name="Franke A."/>
            <person name="Friedrich D."/>
            <person name="Gadbois L."/>
            <person name="Gearin G."/>
            <person name="Gearin C.R."/>
            <person name="Giannoukos G."/>
            <person name="Goode T."/>
            <person name="Graham J."/>
            <person name="Grandbois E."/>
            <person name="Grewal S."/>
            <person name="Gyaltsen K."/>
            <person name="Hafez N."/>
            <person name="Hagos B."/>
            <person name="Hall J."/>
            <person name="Henson C."/>
            <person name="Hollinger A."/>
            <person name="Honan T."/>
            <person name="Huard M.D."/>
            <person name="Hughes L."/>
            <person name="Hurhula B."/>
            <person name="Husby M.E."/>
            <person name="Kamat A."/>
            <person name="Kanga B."/>
            <person name="Kashin S."/>
            <person name="Khazanovich D."/>
            <person name="Kisner P."/>
            <person name="Lance K."/>
            <person name="Lara M."/>
            <person name="Lee W."/>
            <person name="Lennon N."/>
            <person name="Letendre F."/>
            <person name="LeVine R."/>
            <person name="Lipovsky A."/>
            <person name="Liu X."/>
            <person name="Liu J."/>
            <person name="Liu S."/>
            <person name="Lokyitsang T."/>
            <person name="Lokyitsang Y."/>
            <person name="Lubonja R."/>
            <person name="Lui A."/>
            <person name="MacDonald P."/>
            <person name="Magnisalis V."/>
            <person name="Maru K."/>
            <person name="Matthews C."/>
            <person name="McCusker W."/>
            <person name="McDonough S."/>
            <person name="Mehta T."/>
            <person name="Meldrim J."/>
            <person name="Meneus L."/>
            <person name="Mihai O."/>
            <person name="Mihalev A."/>
            <person name="Mihova T."/>
            <person name="Mittelman R."/>
            <person name="Mlenga V."/>
            <person name="Montmayeur A."/>
            <person name="Mulrain L."/>
            <person name="Navidi A."/>
            <person name="Naylor J."/>
            <person name="Negash T."/>
            <person name="Nguyen T."/>
            <person name="Nguyen N."/>
            <person name="Nicol R."/>
            <person name="Norbu C."/>
            <person name="Norbu N."/>
            <person name="Novod N."/>
            <person name="O'Neill B."/>
            <person name="Osman S."/>
            <person name="Markiewicz E."/>
            <person name="Oyono O.L."/>
            <person name="Patti C."/>
            <person name="Phunkhang P."/>
            <person name="Pierre F."/>
            <person name="Priest M."/>
            <person name="Raghuraman S."/>
            <person name="Rege F."/>
            <person name="Reyes R."/>
            <person name="Rise C."/>
            <person name="Rogov P."/>
            <person name="Ross K."/>
            <person name="Ryan E."/>
            <person name="Settipalli S."/>
            <person name="Shea T."/>
            <person name="Sherpa N."/>
            <person name="Shi L."/>
            <person name="Shih D."/>
            <person name="Sparrow T."/>
            <person name="Spaulding J."/>
            <person name="Stalker J."/>
            <person name="Stange-Thomann N."/>
            <person name="Stavropoulos S."/>
            <person name="Stone C."/>
            <person name="Strader C."/>
            <person name="Tesfaye S."/>
            <person name="Thomson T."/>
            <person name="Thoulutsang Y."/>
            <person name="Thoulutsang D."/>
            <person name="Topham K."/>
            <person name="Topping I."/>
            <person name="Tsamla T."/>
            <person name="Vassiliev H."/>
            <person name="Vo A."/>
            <person name="Wangchuk T."/>
            <person name="Wangdi T."/>
            <person name="Weiand M."/>
            <person name="Wilkinson J."/>
            <person name="Wilson A."/>
            <person name="Yadav S."/>
            <person name="Young G."/>
            <person name="Yu Q."/>
            <person name="Zembek L."/>
            <person name="Zhong D."/>
            <person name="Zimmer A."/>
            <person name="Zwirko Z."/>
            <person name="Jaffe D.B."/>
            <person name="Alvarez P."/>
            <person name="Brockman W."/>
            <person name="Butler J."/>
            <person name="Chin C."/>
            <person name="Gnerre S."/>
            <person name="MacCallum I."/>
            <person name="Graves J.A."/>
            <person name="Ponting C.P."/>
            <person name="Breen M."/>
            <person name="Samollow P.B."/>
            <person name="Lander E.S."/>
            <person name="Lindblad-Toh K."/>
        </authorList>
    </citation>
    <scope>NUCLEOTIDE SEQUENCE [LARGE SCALE GENOMIC DNA]</scope>
</reference>
<evidence type="ECO:0000256" key="8">
    <source>
        <dbReference type="ARBA" id="ARBA00022679"/>
    </source>
</evidence>
<keyword evidence="9 20" id="KW-0594">Phospholipid biosynthesis</keyword>
<dbReference type="Pfam" id="PF01553">
    <property type="entry name" value="Acyltransferase"/>
    <property type="match status" value="1"/>
</dbReference>
<comment type="function">
    <text evidence="5">Converts 1-acyl-sn-glycerol-3-phosphate (lysophosphatidic acid or LPA) into 1,2-diacyl-sn-glycerol-3-phosphate (phosphatidic acid or PA) by incorporating an acyl moiety at the sn-2 position of the glycerol backbone.</text>
</comment>
<dbReference type="GO" id="GO:0005783">
    <property type="term" value="C:endoplasmic reticulum"/>
    <property type="evidence" value="ECO:0000318"/>
    <property type="project" value="GO_Central"/>
</dbReference>
<comment type="similarity">
    <text evidence="7 20">Belongs to the 1-acyl-sn-glycerol-3-phosphate acyltransferase family.</text>
</comment>
<evidence type="ECO:0000256" key="20">
    <source>
        <dbReference type="RuleBase" id="RU361267"/>
    </source>
</evidence>
<dbReference type="Bgee" id="ENSMODG00000014891">
    <property type="expression patterns" value="Expressed in cerebellum and 17 other cell types or tissues"/>
</dbReference>
<evidence type="ECO:0000256" key="1">
    <source>
        <dbReference type="ARBA" id="ARBA00000091"/>
    </source>
</evidence>
<evidence type="ECO:0000256" key="11">
    <source>
        <dbReference type="ARBA" id="ARBA00047525"/>
    </source>
</evidence>
<evidence type="ECO:0000256" key="6">
    <source>
        <dbReference type="ARBA" id="ARBA00004728"/>
    </source>
</evidence>
<comment type="catalytic activity">
    <reaction evidence="13">
        <text>1-(6Z,9Z,12Z-octadecatrienoyl)-sn-glycero-3-phosphate + (9Z)-octadecenoyl-CoA = (6Z,9Z,12Z)-octadecatrienoyl-2-(9Z)-octadecenoyl-sn-glycero-3-phosphate + CoA</text>
        <dbReference type="Rhea" id="RHEA:37179"/>
        <dbReference type="ChEBI" id="CHEBI:57287"/>
        <dbReference type="ChEBI" id="CHEBI:57387"/>
        <dbReference type="ChEBI" id="CHEBI:74581"/>
        <dbReference type="ChEBI" id="CHEBI:74582"/>
    </reaction>
    <physiologicalReaction direction="left-to-right" evidence="13">
        <dbReference type="Rhea" id="RHEA:37180"/>
    </physiologicalReaction>
</comment>
<keyword evidence="8 20" id="KW-0808">Transferase</keyword>
<evidence type="ECO:0000256" key="22">
    <source>
        <dbReference type="SAM" id="SignalP"/>
    </source>
</evidence>
<evidence type="ECO:0000256" key="7">
    <source>
        <dbReference type="ARBA" id="ARBA00008655"/>
    </source>
</evidence>
<feature type="signal peptide" evidence="22">
    <location>
        <begin position="1"/>
        <end position="27"/>
    </location>
</feature>
<evidence type="ECO:0000256" key="18">
    <source>
        <dbReference type="ARBA" id="ARBA00049491"/>
    </source>
</evidence>
<dbReference type="FunCoup" id="A0A5F8H150">
    <property type="interactions" value="726"/>
</dbReference>
<comment type="catalytic activity">
    <reaction evidence="11">
        <text>1-hexadecanoyl-sn-glycero-3-phosphate + (9Z)-octadecenoyl-CoA = 1-hexadecanoyl-2-(9Z-octadecenoyl)-sn-glycero-3-phosphate + CoA</text>
        <dbReference type="Rhea" id="RHEA:33187"/>
        <dbReference type="ChEBI" id="CHEBI:57287"/>
        <dbReference type="ChEBI" id="CHEBI:57387"/>
        <dbReference type="ChEBI" id="CHEBI:57518"/>
        <dbReference type="ChEBI" id="CHEBI:64839"/>
    </reaction>
    <physiologicalReaction direction="left-to-right" evidence="11">
        <dbReference type="Rhea" id="RHEA:33188"/>
    </physiologicalReaction>
</comment>
<keyword evidence="22" id="KW-0732">Signal</keyword>
<dbReference type="CDD" id="cd07989">
    <property type="entry name" value="LPLAT_AGPAT-like"/>
    <property type="match status" value="1"/>
</dbReference>
<keyword evidence="21" id="KW-1133">Transmembrane helix</keyword>
<evidence type="ECO:0000256" key="16">
    <source>
        <dbReference type="ARBA" id="ARBA00048973"/>
    </source>
</evidence>
<comment type="catalytic activity">
    <reaction evidence="12">
        <text>1-tetradecanoyl-sn-glycerol 3-phosphate + (9Z)-octadecenoyl-CoA = 1-tetradecanoyl-2-(9Z)-octadecenoyl-sn-glycero-3-phosphate + CoA</text>
        <dbReference type="Rhea" id="RHEA:37187"/>
        <dbReference type="ChEBI" id="CHEBI:57287"/>
        <dbReference type="ChEBI" id="CHEBI:57387"/>
        <dbReference type="ChEBI" id="CHEBI:72683"/>
        <dbReference type="ChEBI" id="CHEBI:74586"/>
    </reaction>
    <physiologicalReaction direction="left-to-right" evidence="12">
        <dbReference type="Rhea" id="RHEA:37188"/>
    </physiologicalReaction>
</comment>
<dbReference type="InterPro" id="IPR002123">
    <property type="entry name" value="Plipid/glycerol_acylTrfase"/>
</dbReference>
<evidence type="ECO:0000256" key="17">
    <source>
        <dbReference type="ARBA" id="ARBA00049345"/>
    </source>
</evidence>
<keyword evidence="21" id="KW-0812">Transmembrane</keyword>
<comment type="pathway">
    <text evidence="6">Phospholipid metabolism; CDP-diacylglycerol biosynthesis; CDP-diacylglycerol from sn-glycerol 3-phosphate: step 2/3.</text>
</comment>
<dbReference type="GO" id="GO:0001819">
    <property type="term" value="P:positive regulation of cytokine production"/>
    <property type="evidence" value="ECO:0007669"/>
    <property type="project" value="Ensembl"/>
</dbReference>
<feature type="transmembrane region" description="Helical" evidence="21">
    <location>
        <begin position="41"/>
        <end position="60"/>
    </location>
</feature>
<dbReference type="PANTHER" id="PTHR10434">
    <property type="entry name" value="1-ACYL-SN-GLYCEROL-3-PHOSPHATE ACYLTRANSFERASE"/>
    <property type="match status" value="1"/>
</dbReference>
<comment type="catalytic activity">
    <reaction evidence="16">
        <text>pentadecanoyl-CoA + 1-(9Z-octadecenoyl)-sn-glycero-3-phosphate = 1-(9Z)-octadecenoyl-2-pentadecanoyl-sn-glycero-3-phosphate + CoA</text>
        <dbReference type="Rhea" id="RHEA:37175"/>
        <dbReference type="ChEBI" id="CHEBI:57287"/>
        <dbReference type="ChEBI" id="CHEBI:74309"/>
        <dbReference type="ChEBI" id="CHEBI:74544"/>
        <dbReference type="ChEBI" id="CHEBI:74578"/>
    </reaction>
    <physiologicalReaction direction="left-to-right" evidence="16">
        <dbReference type="Rhea" id="RHEA:37176"/>
    </physiologicalReaction>
</comment>
<comment type="catalytic activity">
    <reaction evidence="18">
        <text>1-eicosanoyl-sn-glycero-3-phosphate + (9Z)-octadecenoyl-CoA = 1-eicosanoyl-2-(9Z)-octadecenoyl-sn-glycero-3-phosphate + CoA</text>
        <dbReference type="Rhea" id="RHEA:37183"/>
        <dbReference type="ChEBI" id="CHEBI:57287"/>
        <dbReference type="ChEBI" id="CHEBI:57387"/>
        <dbReference type="ChEBI" id="CHEBI:74583"/>
        <dbReference type="ChEBI" id="CHEBI:74584"/>
    </reaction>
    <physiologicalReaction direction="left-to-right" evidence="18">
        <dbReference type="Rhea" id="RHEA:37184"/>
    </physiologicalReaction>
</comment>
<dbReference type="Ensembl" id="ENSMODT00000082703.1">
    <property type="protein sequence ID" value="ENSMODP00000053553.1"/>
    <property type="gene ID" value="ENSMODG00000014891.4"/>
</dbReference>
<feature type="domain" description="Phospholipid/glycerol acyltransferase" evidence="23">
    <location>
        <begin position="98"/>
        <end position="213"/>
    </location>
</feature>
<evidence type="ECO:0000256" key="12">
    <source>
        <dbReference type="ARBA" id="ARBA00047814"/>
    </source>
</evidence>
<dbReference type="InParanoid" id="A0A5F8H150"/>
<evidence type="ECO:0000313" key="25">
    <source>
        <dbReference type="Proteomes" id="UP000002280"/>
    </source>
</evidence>
<evidence type="ECO:0000256" key="14">
    <source>
        <dbReference type="ARBA" id="ARBA00048293"/>
    </source>
</evidence>
<dbReference type="Proteomes" id="UP000002280">
    <property type="component" value="Chromosome 2"/>
</dbReference>
<dbReference type="SUPFAM" id="SSF69593">
    <property type="entry name" value="Glycerol-3-phosphate (1)-acyltransferase"/>
    <property type="match status" value="1"/>
</dbReference>
<evidence type="ECO:0000256" key="9">
    <source>
        <dbReference type="ARBA" id="ARBA00023209"/>
    </source>
</evidence>
<reference evidence="24" key="2">
    <citation type="submission" date="2025-08" db="UniProtKB">
        <authorList>
            <consortium name="Ensembl"/>
        </authorList>
    </citation>
    <scope>IDENTIFICATION</scope>
</reference>
<evidence type="ECO:0000256" key="5">
    <source>
        <dbReference type="ARBA" id="ARBA00004086"/>
    </source>
</evidence>
<evidence type="ECO:0000256" key="2">
    <source>
        <dbReference type="ARBA" id="ARBA00000300"/>
    </source>
</evidence>
<organism evidence="24 25">
    <name type="scientific">Monodelphis domestica</name>
    <name type="common">Gray short-tailed opossum</name>
    <dbReference type="NCBI Taxonomy" id="13616"/>
    <lineage>
        <taxon>Eukaryota</taxon>
        <taxon>Metazoa</taxon>
        <taxon>Chordata</taxon>
        <taxon>Craniata</taxon>
        <taxon>Vertebrata</taxon>
        <taxon>Euteleostomi</taxon>
        <taxon>Mammalia</taxon>
        <taxon>Metatheria</taxon>
        <taxon>Didelphimorphia</taxon>
        <taxon>Didelphidae</taxon>
        <taxon>Monodelphis</taxon>
    </lineage>
</organism>
<dbReference type="STRING" id="13616.ENSMODP00000053553"/>
<dbReference type="AlphaFoldDB" id="A0A5F8H150"/>
<dbReference type="EC" id="2.3.1.51" evidence="20"/>
<dbReference type="GO" id="GO:0016020">
    <property type="term" value="C:membrane"/>
    <property type="evidence" value="ECO:0007669"/>
    <property type="project" value="InterPro"/>
</dbReference>
<comment type="catalytic activity">
    <reaction evidence="14">
        <text>1-(9Z,12Z,15Z)-octadecatrienoyl-sn-glycero-3-phosphate + (9Z)-octadecenoyl-CoA = 1-(9Z,12Z,15Z)-octadecatrienoyl-2-(9Z)-octadecenoyl-sn-glycero-3-phosphate + CoA</text>
        <dbReference type="Rhea" id="RHEA:37139"/>
        <dbReference type="ChEBI" id="CHEBI:57287"/>
        <dbReference type="ChEBI" id="CHEBI:57387"/>
        <dbReference type="ChEBI" id="CHEBI:74549"/>
        <dbReference type="ChEBI" id="CHEBI:74550"/>
    </reaction>
    <physiologicalReaction direction="left-to-right" evidence="14">
        <dbReference type="Rhea" id="RHEA:37140"/>
    </physiologicalReaction>
</comment>
<comment type="catalytic activity">
    <reaction evidence="2">
        <text>a 1-acyl-sn-glycero-3-phosphate + an acyl-CoA = a 1,2-diacyl-sn-glycero-3-phosphate + CoA</text>
        <dbReference type="Rhea" id="RHEA:19709"/>
        <dbReference type="ChEBI" id="CHEBI:57287"/>
        <dbReference type="ChEBI" id="CHEBI:57970"/>
        <dbReference type="ChEBI" id="CHEBI:58342"/>
        <dbReference type="ChEBI" id="CHEBI:58608"/>
        <dbReference type="EC" id="2.3.1.51"/>
    </reaction>
    <physiologicalReaction direction="left-to-right" evidence="2">
        <dbReference type="Rhea" id="RHEA:19710"/>
    </physiologicalReaction>
</comment>
<keyword evidence="25" id="KW-1185">Reference proteome</keyword>
<dbReference type="GO" id="GO:0003841">
    <property type="term" value="F:1-acylglycerol-3-phosphate O-acyltransferase activity"/>
    <property type="evidence" value="ECO:0000318"/>
    <property type="project" value="GO_Central"/>
</dbReference>
<dbReference type="NCBIfam" id="TIGR00530">
    <property type="entry name" value="AGP_acyltrn"/>
    <property type="match status" value="1"/>
</dbReference>
<evidence type="ECO:0000256" key="15">
    <source>
        <dbReference type="ARBA" id="ARBA00048956"/>
    </source>
</evidence>
<keyword evidence="21" id="KW-0472">Membrane</keyword>
<comment type="catalytic activity">
    <reaction evidence="15">
        <text>heptadecanoyl-CoA + 1-(9Z-octadecenoyl)-sn-glycero-3-phosphate = 1-(9Z)-octadecenoyl-2-heptadecanoyl-sn-glycero-3-phosphate + CoA</text>
        <dbReference type="Rhea" id="RHEA:37155"/>
        <dbReference type="ChEBI" id="CHEBI:57287"/>
        <dbReference type="ChEBI" id="CHEBI:74307"/>
        <dbReference type="ChEBI" id="CHEBI:74544"/>
        <dbReference type="ChEBI" id="CHEBI:74558"/>
    </reaction>
    <physiologicalReaction direction="left-to-right" evidence="15">
        <dbReference type="Rhea" id="RHEA:37156"/>
    </physiologicalReaction>
</comment>
<evidence type="ECO:0000313" key="24">
    <source>
        <dbReference type="Ensembl" id="ENSMODP00000053553.1"/>
    </source>
</evidence>
<evidence type="ECO:0000256" key="3">
    <source>
        <dbReference type="ARBA" id="ARBA00000816"/>
    </source>
</evidence>
<evidence type="ECO:0000256" key="21">
    <source>
        <dbReference type="SAM" id="Phobius"/>
    </source>
</evidence>
<reference evidence="24" key="3">
    <citation type="submission" date="2025-09" db="UniProtKB">
        <authorList>
            <consortium name="Ensembl"/>
        </authorList>
    </citation>
    <scope>IDENTIFICATION</scope>
</reference>
<name>A0A5F8H150_MONDO</name>
<keyword evidence="20" id="KW-1208">Phospholipid metabolism</keyword>
<dbReference type="PANTHER" id="PTHR10434:SF65">
    <property type="entry name" value="1-ACYL-SN-GLYCEROL-3-PHOSPHATE ACYLTRANSFERASE ALPHA"/>
    <property type="match status" value="1"/>
</dbReference>
<proteinExistence type="inferred from homology"/>
<keyword evidence="10 20" id="KW-0012">Acyltransferase</keyword>
<comment type="catalytic activity">
    <reaction evidence="4">
        <text>1-(9Z-octadecenoyl)-sn-glycero-3-phosphate + tetradecanoyl-CoA = 1-(9Z)-octadecenoyl-2-tetradecanoyl-sn-glycero-3-phosphate + CoA</text>
        <dbReference type="Rhea" id="RHEA:37171"/>
        <dbReference type="ChEBI" id="CHEBI:57287"/>
        <dbReference type="ChEBI" id="CHEBI:57385"/>
        <dbReference type="ChEBI" id="CHEBI:74544"/>
        <dbReference type="ChEBI" id="CHEBI:74579"/>
    </reaction>
    <physiologicalReaction direction="left-to-right" evidence="4">
        <dbReference type="Rhea" id="RHEA:37172"/>
    </physiologicalReaction>
</comment>
<keyword evidence="20" id="KW-0444">Lipid biosynthesis</keyword>
<keyword evidence="20" id="KW-0443">Lipid metabolism</keyword>
<evidence type="ECO:0000259" key="23">
    <source>
        <dbReference type="SMART" id="SM00563"/>
    </source>
</evidence>
<comment type="catalytic activity">
    <reaction evidence="3">
        <text>1-(9Z-octadecenoyl)-sn-glycero-3-phosphate + hexadecanoyl-CoA = 1-(9Z)-octadecenoyl-2-hexadecanoyl-sn-glycero-3-phosphate + CoA</text>
        <dbReference type="Rhea" id="RHEA:37143"/>
        <dbReference type="ChEBI" id="CHEBI:57287"/>
        <dbReference type="ChEBI" id="CHEBI:57379"/>
        <dbReference type="ChEBI" id="CHEBI:74544"/>
        <dbReference type="ChEBI" id="CHEBI:74551"/>
    </reaction>
    <physiologicalReaction direction="left-to-right" evidence="3">
        <dbReference type="Rhea" id="RHEA:37144"/>
    </physiologicalReaction>
</comment>
<dbReference type="GO" id="GO:0006654">
    <property type="term" value="P:phosphatidic acid biosynthetic process"/>
    <property type="evidence" value="ECO:0000318"/>
    <property type="project" value="GO_Central"/>
</dbReference>
<evidence type="ECO:0000256" key="13">
    <source>
        <dbReference type="ARBA" id="ARBA00048105"/>
    </source>
</evidence>
<evidence type="ECO:0000256" key="19">
    <source>
        <dbReference type="ARBA" id="ARBA00049561"/>
    </source>
</evidence>
<evidence type="ECO:0000256" key="4">
    <source>
        <dbReference type="ARBA" id="ARBA00001783"/>
    </source>
</evidence>
<dbReference type="SMART" id="SM00563">
    <property type="entry name" value="PlsC"/>
    <property type="match status" value="1"/>
</dbReference>